<name>A0A0K1PMT8_9BACT</name>
<dbReference type="STRING" id="1391654.AKJ09_01507"/>
<evidence type="ECO:0000259" key="2">
    <source>
        <dbReference type="Pfam" id="PF17517"/>
    </source>
</evidence>
<keyword evidence="1" id="KW-0732">Signal</keyword>
<dbReference type="PANTHER" id="PTHR46534">
    <property type="entry name" value="IGGFC_BINDING DOMAIN-CONTAINING PROTEIN"/>
    <property type="match status" value="1"/>
</dbReference>
<feature type="chain" id="PRO_5005465706" description="IgGFc-binding protein N-terminal domain-containing protein" evidence="1">
    <location>
        <begin position="23"/>
        <end position="597"/>
    </location>
</feature>
<sequence>MQILTFFGIAFLASGVAASVVACSSSNTGFSDPVTPPLVDNDAGDGSSAATVCQETQSCSRDLKRIVTHHCDGSDTASDACPPDQGCGTTSCVAACDSAKLSKGSIGCEFATLPPDQTSGAQGSCFVAMVANVWDKEATLSASYGGEPLDISASTYYADMQGTKVVYTPVTGPVSPGKVALVFLSGNDAPNTYDFIGCPSGIVPALRKDPIAHKTARTKAFQISSDIPVSAYSIWPYGGAVTHTPTATMLLPISSWDTNYVAVSTWATSNPTVQIIGAEDGTEVRMRPNVDILGGGGITGIGEGQTQTWTINKGEVLQITQKADTSGSPIQANKPIGLFGGSECTFMVTSACDVTQQQIAPVSQWGSEYALVPYRPRTGAGAVGMTSARETVPWRLVGAVNGTKLTYDPAPFGGAPETLEAGQVVTFVANDLMSVRSQDDQHPFYAGMFMTGGLGIANSTNGPAMGDPDFVNAVPSAQFLDRYIFFVDHTYPETTLTFVRKKTDSGFKPVTLECAGEISDWKPLDVAGDYEFTWVYLTNRGMPQKFPGGTCGYGRHEANSDGPFAVYVWGTDVYSSYGYAGGTGSRPLSATKGPPVN</sequence>
<evidence type="ECO:0000313" key="3">
    <source>
        <dbReference type="EMBL" id="AKU94843.1"/>
    </source>
</evidence>
<feature type="domain" description="IgGFc-binding protein N-terminal" evidence="2">
    <location>
        <begin position="246"/>
        <end position="570"/>
    </location>
</feature>
<evidence type="ECO:0000256" key="1">
    <source>
        <dbReference type="SAM" id="SignalP"/>
    </source>
</evidence>
<evidence type="ECO:0000313" key="4">
    <source>
        <dbReference type="Proteomes" id="UP000064967"/>
    </source>
</evidence>
<proteinExistence type="predicted"/>
<dbReference type="OrthoDB" id="5486557at2"/>
<dbReference type="Pfam" id="PF17517">
    <property type="entry name" value="IgGFc_binding"/>
    <property type="match status" value="1"/>
</dbReference>
<organism evidence="3 4">
    <name type="scientific">Labilithrix luteola</name>
    <dbReference type="NCBI Taxonomy" id="1391654"/>
    <lineage>
        <taxon>Bacteria</taxon>
        <taxon>Pseudomonadati</taxon>
        <taxon>Myxococcota</taxon>
        <taxon>Polyangia</taxon>
        <taxon>Polyangiales</taxon>
        <taxon>Labilitrichaceae</taxon>
        <taxon>Labilithrix</taxon>
    </lineage>
</organism>
<accession>A0A0K1PMT8</accession>
<dbReference type="EMBL" id="CP012333">
    <property type="protein sequence ID" value="AKU94843.1"/>
    <property type="molecule type" value="Genomic_DNA"/>
</dbReference>
<dbReference type="AlphaFoldDB" id="A0A0K1PMT8"/>
<dbReference type="RefSeq" id="WP_146646387.1">
    <property type="nucleotide sequence ID" value="NZ_CP012333.1"/>
</dbReference>
<dbReference type="Proteomes" id="UP000064967">
    <property type="component" value="Chromosome"/>
</dbReference>
<feature type="signal peptide" evidence="1">
    <location>
        <begin position="1"/>
        <end position="22"/>
    </location>
</feature>
<gene>
    <name evidence="3" type="ORF">AKJ09_01507</name>
</gene>
<dbReference type="KEGG" id="llu:AKJ09_01507"/>
<dbReference type="PANTHER" id="PTHR46534:SF1">
    <property type="entry name" value="IGGFC-BINDING PROTEIN N-TERMINAL DOMAIN-CONTAINING PROTEIN"/>
    <property type="match status" value="1"/>
</dbReference>
<dbReference type="InterPro" id="IPR035234">
    <property type="entry name" value="IgGFc-bd_N"/>
</dbReference>
<protein>
    <recommendedName>
        <fullName evidence="2">IgGFc-binding protein N-terminal domain-containing protein</fullName>
    </recommendedName>
</protein>
<reference evidence="3 4" key="1">
    <citation type="submission" date="2015-08" db="EMBL/GenBank/DDBJ databases">
        <authorList>
            <person name="Babu N.S."/>
            <person name="Beckwith C.J."/>
            <person name="Beseler K.G."/>
            <person name="Brison A."/>
            <person name="Carone J.V."/>
            <person name="Caskin T.P."/>
            <person name="Diamond M."/>
            <person name="Durham M.E."/>
            <person name="Foxe J.M."/>
            <person name="Go M."/>
            <person name="Henderson B.A."/>
            <person name="Jones I.B."/>
            <person name="McGettigan J.A."/>
            <person name="Micheletti S.J."/>
            <person name="Nasrallah M.E."/>
            <person name="Ortiz D."/>
            <person name="Piller C.R."/>
            <person name="Privatt S.R."/>
            <person name="Schneider S.L."/>
            <person name="Sharp S."/>
            <person name="Smith T.C."/>
            <person name="Stanton J.D."/>
            <person name="Ullery H.E."/>
            <person name="Wilson R.J."/>
            <person name="Serrano M.G."/>
            <person name="Buck G."/>
            <person name="Lee V."/>
            <person name="Wang Y."/>
            <person name="Carvalho R."/>
            <person name="Voegtly L."/>
            <person name="Shi R."/>
            <person name="Duckworth R."/>
            <person name="Johnson A."/>
            <person name="Loviza R."/>
            <person name="Walstead R."/>
            <person name="Shah Z."/>
            <person name="Kiflezghi M."/>
            <person name="Wade K."/>
            <person name="Ball S.L."/>
            <person name="Bradley K.W."/>
            <person name="Asai D.J."/>
            <person name="Bowman C.A."/>
            <person name="Russell D.A."/>
            <person name="Pope W.H."/>
            <person name="Jacobs-Sera D."/>
            <person name="Hendrix R.W."/>
            <person name="Hatfull G.F."/>
        </authorList>
    </citation>
    <scope>NUCLEOTIDE SEQUENCE [LARGE SCALE GENOMIC DNA]</scope>
    <source>
        <strain evidence="3 4">DSM 27648</strain>
    </source>
</reference>
<keyword evidence="4" id="KW-1185">Reference proteome</keyword>